<dbReference type="Pfam" id="PF00672">
    <property type="entry name" value="HAMP"/>
    <property type="match status" value="1"/>
</dbReference>
<feature type="domain" description="Methyl-accepting transducer" evidence="7">
    <location>
        <begin position="271"/>
        <end position="500"/>
    </location>
</feature>
<feature type="region of interest" description="Disordered" evidence="5">
    <location>
        <begin position="520"/>
        <end position="540"/>
    </location>
</feature>
<feature type="domain" description="HAMP" evidence="8">
    <location>
        <begin position="214"/>
        <end position="266"/>
    </location>
</feature>
<dbReference type="EMBL" id="BJUS01000004">
    <property type="protein sequence ID" value="GEK72109.1"/>
    <property type="molecule type" value="Genomic_DNA"/>
</dbReference>
<feature type="compositionally biased region" description="Polar residues" evidence="5">
    <location>
        <begin position="312"/>
        <end position="321"/>
    </location>
</feature>
<dbReference type="Gene3D" id="6.10.340.10">
    <property type="match status" value="1"/>
</dbReference>
<dbReference type="Gene3D" id="1.10.287.950">
    <property type="entry name" value="Methyl-accepting chemotaxis protein"/>
    <property type="match status" value="1"/>
</dbReference>
<dbReference type="PANTHER" id="PTHR43531">
    <property type="entry name" value="PROTEIN ICFG"/>
    <property type="match status" value="1"/>
</dbReference>
<organism evidence="9 10">
    <name type="scientific">Halomonas halophila</name>
    <dbReference type="NCBI Taxonomy" id="29573"/>
    <lineage>
        <taxon>Bacteria</taxon>
        <taxon>Pseudomonadati</taxon>
        <taxon>Pseudomonadota</taxon>
        <taxon>Gammaproteobacteria</taxon>
        <taxon>Oceanospirillales</taxon>
        <taxon>Halomonadaceae</taxon>
        <taxon>Halomonas</taxon>
    </lineage>
</organism>
<dbReference type="RefSeq" id="WP_146907808.1">
    <property type="nucleotide sequence ID" value="NZ_BJUS01000004.1"/>
</dbReference>
<reference evidence="9 10" key="1">
    <citation type="submission" date="2019-07" db="EMBL/GenBank/DDBJ databases">
        <title>Whole genome shotgun sequence of Halomonas halophila NBRC 102604.</title>
        <authorList>
            <person name="Hosoyama A."/>
            <person name="Uohara A."/>
            <person name="Ohji S."/>
            <person name="Ichikawa N."/>
        </authorList>
    </citation>
    <scope>NUCLEOTIDE SEQUENCE [LARGE SCALE GENOMIC DNA]</scope>
    <source>
        <strain evidence="9 10">NBRC 102604</strain>
    </source>
</reference>
<evidence type="ECO:0000256" key="3">
    <source>
        <dbReference type="ARBA" id="ARBA00029447"/>
    </source>
</evidence>
<evidence type="ECO:0000256" key="2">
    <source>
        <dbReference type="ARBA" id="ARBA00023224"/>
    </source>
</evidence>
<dbReference type="InterPro" id="IPR004090">
    <property type="entry name" value="Chemotax_Me-accpt_rcpt"/>
</dbReference>
<keyword evidence="1" id="KW-0145">Chemotaxis</keyword>
<sequence length="540" mass="57253">MLQRFSIGARLAIAFSLIVLLLLTAGAVGLRGLSQVRDTAVDTLNVDAATALNAARVQQLSLELRRYEKDTFINLREADRVASYRDKWLGAHADLDDVLTRGAELAPTPDLGDLYREADTALDGYAAGFDATHARLRDGDFTTTAEANRAFSDYKAAVYRLQDAADAIGERATQRMARAEAGITARHRGAVTGLLIFAGLAVAAAVLLSLIITRSIVRPLHQALAVTERVAEGDLRQVIEARGSDETARLLGALRRMSDSLSGLVASIRRTSDTVHRGATSIARDGHELAAYTEQQASALQQSAASMEEITGSVTQTAESSRQADRLAEDATVQARVSHESVASSVALIRDVVADAARMDGIIETIDAIAFQTNILALNASVEAARAGERGRGFAVVATEVRALAGRSAEAAGEIRQLLEGTRRQLDECARQTEQSGASMTDTKQSIERLGEEVLSIGAATREQSDGLTQIGTAVAELDSATQRNASLAQATTASAASLEQDSGELNALVARFRLAESFEEAPAPLAAPTSRRAHTPALA</sequence>
<evidence type="ECO:0000256" key="5">
    <source>
        <dbReference type="SAM" id="MobiDB-lite"/>
    </source>
</evidence>
<keyword evidence="6" id="KW-0812">Transmembrane</keyword>
<feature type="region of interest" description="Disordered" evidence="5">
    <location>
        <begin position="302"/>
        <end position="323"/>
    </location>
</feature>
<dbReference type="InterPro" id="IPR051310">
    <property type="entry name" value="MCP_chemotaxis"/>
</dbReference>
<dbReference type="CDD" id="cd06225">
    <property type="entry name" value="HAMP"/>
    <property type="match status" value="1"/>
</dbReference>
<evidence type="ECO:0000313" key="10">
    <source>
        <dbReference type="Proteomes" id="UP000321121"/>
    </source>
</evidence>
<feature type="transmembrane region" description="Helical" evidence="6">
    <location>
        <begin position="190"/>
        <end position="212"/>
    </location>
</feature>
<dbReference type="PANTHER" id="PTHR43531:SF11">
    <property type="entry name" value="METHYL-ACCEPTING CHEMOTAXIS PROTEIN 3"/>
    <property type="match status" value="1"/>
</dbReference>
<keyword evidence="10" id="KW-1185">Reference proteome</keyword>
<dbReference type="PROSITE" id="PS50885">
    <property type="entry name" value="HAMP"/>
    <property type="match status" value="1"/>
</dbReference>
<evidence type="ECO:0000256" key="1">
    <source>
        <dbReference type="ARBA" id="ARBA00022500"/>
    </source>
</evidence>
<protein>
    <submittedName>
        <fullName evidence="9">Methyl-accepting chemotaxis protein</fullName>
    </submittedName>
</protein>
<dbReference type="SMART" id="SM00304">
    <property type="entry name" value="HAMP"/>
    <property type="match status" value="1"/>
</dbReference>
<accession>A0ABQ0U528</accession>
<evidence type="ECO:0000259" key="8">
    <source>
        <dbReference type="PROSITE" id="PS50885"/>
    </source>
</evidence>
<evidence type="ECO:0000256" key="6">
    <source>
        <dbReference type="SAM" id="Phobius"/>
    </source>
</evidence>
<dbReference type="InterPro" id="IPR004089">
    <property type="entry name" value="MCPsignal_dom"/>
</dbReference>
<proteinExistence type="inferred from homology"/>
<dbReference type="SMART" id="SM00283">
    <property type="entry name" value="MA"/>
    <property type="match status" value="1"/>
</dbReference>
<comment type="caution">
    <text evidence="9">The sequence shown here is derived from an EMBL/GenBank/DDBJ whole genome shotgun (WGS) entry which is preliminary data.</text>
</comment>
<dbReference type="SUPFAM" id="SSF58104">
    <property type="entry name" value="Methyl-accepting chemotaxis protein (MCP) signaling domain"/>
    <property type="match status" value="1"/>
</dbReference>
<dbReference type="Pfam" id="PF00015">
    <property type="entry name" value="MCPsignal"/>
    <property type="match status" value="1"/>
</dbReference>
<keyword evidence="6" id="KW-0472">Membrane</keyword>
<keyword evidence="2 4" id="KW-0807">Transducer</keyword>
<dbReference type="InterPro" id="IPR003660">
    <property type="entry name" value="HAMP_dom"/>
</dbReference>
<name>A0ABQ0U528_9GAMM</name>
<evidence type="ECO:0000259" key="7">
    <source>
        <dbReference type="PROSITE" id="PS50111"/>
    </source>
</evidence>
<dbReference type="PRINTS" id="PR00260">
    <property type="entry name" value="CHEMTRNSDUCR"/>
</dbReference>
<comment type="similarity">
    <text evidence="3">Belongs to the methyl-accepting chemotaxis (MCP) protein family.</text>
</comment>
<evidence type="ECO:0000313" key="9">
    <source>
        <dbReference type="EMBL" id="GEK72109.1"/>
    </source>
</evidence>
<dbReference type="Proteomes" id="UP000321121">
    <property type="component" value="Unassembled WGS sequence"/>
</dbReference>
<evidence type="ECO:0000256" key="4">
    <source>
        <dbReference type="PROSITE-ProRule" id="PRU00284"/>
    </source>
</evidence>
<keyword evidence="6" id="KW-1133">Transmembrane helix</keyword>
<dbReference type="PROSITE" id="PS50111">
    <property type="entry name" value="CHEMOTAXIS_TRANSDUC_2"/>
    <property type="match status" value="1"/>
</dbReference>
<gene>
    <name evidence="9" type="ORF">HHA04nite_06530</name>
</gene>